<proteinExistence type="predicted"/>
<accession>A0AAU7J8G3</accession>
<sequence length="134" mass="15237">MDINNYVGLPYNRDSFDCADFAILIQRDLFGREVNLPATRPRINTGGQRHLQSISQQYAERTDSPKDGDLVLLAQLGKARATHIGIYFWLDHAAWVLHCTEAVGYSVFQRVSDLGDSCVWVEGYYKLLDRPSDE</sequence>
<dbReference type="Gene3D" id="3.90.1720.10">
    <property type="entry name" value="endopeptidase domain like (from Nostoc punctiforme)"/>
    <property type="match status" value="1"/>
</dbReference>
<evidence type="ECO:0000313" key="1">
    <source>
        <dbReference type="EMBL" id="XBN74670.1"/>
    </source>
</evidence>
<name>A0AAU7J8G3_9CAUD</name>
<protein>
    <submittedName>
        <fullName evidence="1">Minor tail protein</fullName>
    </submittedName>
</protein>
<organism evidence="1">
    <name type="scientific">Xanthomonas phage MK21</name>
    <dbReference type="NCBI Taxonomy" id="3148942"/>
    <lineage>
        <taxon>Viruses</taxon>
        <taxon>Duplodnaviria</taxon>
        <taxon>Heunggongvirae</taxon>
        <taxon>Uroviricota</taxon>
        <taxon>Caudoviricetes</taxon>
    </lineage>
</organism>
<reference evidence="1" key="2">
    <citation type="submission" date="2024-06" db="EMBL/GenBank/DDBJ databases">
        <title>Novel bacteriophage MK21 infecting Xanthomonas citri.</title>
        <authorList>
            <person name="Song S.-H."/>
            <person name="Lee A.H."/>
            <person name="Choi K.-M."/>
            <person name="Oh D."/>
            <person name="Park J.-G."/>
        </authorList>
    </citation>
    <scope>NUCLEOTIDE SEQUENCE</scope>
</reference>
<dbReference type="EMBL" id="PP780467">
    <property type="protein sequence ID" value="XBN74670.1"/>
    <property type="molecule type" value="Genomic_DNA"/>
</dbReference>
<dbReference type="GO" id="GO:0001897">
    <property type="term" value="P:symbiont-mediated cytolysis of host cell"/>
    <property type="evidence" value="ECO:0007669"/>
    <property type="project" value="UniProtKB-ARBA"/>
</dbReference>
<dbReference type="SUPFAM" id="SSF54001">
    <property type="entry name" value="Cysteine proteinases"/>
    <property type="match status" value="1"/>
</dbReference>
<reference evidence="1" key="1">
    <citation type="submission" date="2024-05" db="EMBL/GenBank/DDBJ databases">
        <authorList>
            <person name="Kwon M."/>
            <person name="Moon K."/>
        </authorList>
    </citation>
    <scope>NUCLEOTIDE SEQUENCE</scope>
</reference>
<dbReference type="InterPro" id="IPR038765">
    <property type="entry name" value="Papain-like_cys_pep_sf"/>
</dbReference>